<protein>
    <submittedName>
        <fullName evidence="1">Uncharacterized protein</fullName>
    </submittedName>
</protein>
<dbReference type="AlphaFoldDB" id="A0AAD6QUH2"/>
<keyword evidence="2" id="KW-1185">Reference proteome</keyword>
<proteinExistence type="predicted"/>
<evidence type="ECO:0000313" key="2">
    <source>
        <dbReference type="Proteomes" id="UP001164929"/>
    </source>
</evidence>
<reference evidence="1" key="1">
    <citation type="journal article" date="2023" name="Mol. Ecol. Resour.">
        <title>Chromosome-level genome assembly of a triploid poplar Populus alba 'Berolinensis'.</title>
        <authorList>
            <person name="Chen S."/>
            <person name="Yu Y."/>
            <person name="Wang X."/>
            <person name="Wang S."/>
            <person name="Zhang T."/>
            <person name="Zhou Y."/>
            <person name="He R."/>
            <person name="Meng N."/>
            <person name="Wang Y."/>
            <person name="Liu W."/>
            <person name="Liu Z."/>
            <person name="Liu J."/>
            <person name="Guo Q."/>
            <person name="Huang H."/>
            <person name="Sederoff R.R."/>
            <person name="Wang G."/>
            <person name="Qu G."/>
            <person name="Chen S."/>
        </authorList>
    </citation>
    <scope>NUCLEOTIDE SEQUENCE</scope>
    <source>
        <strain evidence="1">SC-2020</strain>
    </source>
</reference>
<evidence type="ECO:0000313" key="1">
    <source>
        <dbReference type="EMBL" id="KAJ6996865.1"/>
    </source>
</evidence>
<sequence length="58" mass="6591">MNFRQYLELNILRWIHFGNCYGNGMVLGGLRYLCGLLHTTALRPLLVLQTIPTATIVT</sequence>
<comment type="caution">
    <text evidence="1">The sequence shown here is derived from an EMBL/GenBank/DDBJ whole genome shotgun (WGS) entry which is preliminary data.</text>
</comment>
<gene>
    <name evidence="1" type="ORF">NC653_013449</name>
</gene>
<accession>A0AAD6QUH2</accession>
<organism evidence="1 2">
    <name type="scientific">Populus alba x Populus x berolinensis</name>
    <dbReference type="NCBI Taxonomy" id="444605"/>
    <lineage>
        <taxon>Eukaryota</taxon>
        <taxon>Viridiplantae</taxon>
        <taxon>Streptophyta</taxon>
        <taxon>Embryophyta</taxon>
        <taxon>Tracheophyta</taxon>
        <taxon>Spermatophyta</taxon>
        <taxon>Magnoliopsida</taxon>
        <taxon>eudicotyledons</taxon>
        <taxon>Gunneridae</taxon>
        <taxon>Pentapetalae</taxon>
        <taxon>rosids</taxon>
        <taxon>fabids</taxon>
        <taxon>Malpighiales</taxon>
        <taxon>Salicaceae</taxon>
        <taxon>Saliceae</taxon>
        <taxon>Populus</taxon>
    </lineage>
</organism>
<name>A0AAD6QUH2_9ROSI</name>
<dbReference type="Proteomes" id="UP001164929">
    <property type="component" value="Chromosome 5"/>
</dbReference>
<dbReference type="EMBL" id="JAQIZT010000005">
    <property type="protein sequence ID" value="KAJ6996865.1"/>
    <property type="molecule type" value="Genomic_DNA"/>
</dbReference>